<evidence type="ECO:0000256" key="2">
    <source>
        <dbReference type="SAM" id="SignalP"/>
    </source>
</evidence>
<keyword evidence="2" id="KW-0732">Signal</keyword>
<organism evidence="3">
    <name type="scientific">Rhipicephalus appendiculatus</name>
    <name type="common">Brown ear tick</name>
    <dbReference type="NCBI Taxonomy" id="34631"/>
    <lineage>
        <taxon>Eukaryota</taxon>
        <taxon>Metazoa</taxon>
        <taxon>Ecdysozoa</taxon>
        <taxon>Arthropoda</taxon>
        <taxon>Chelicerata</taxon>
        <taxon>Arachnida</taxon>
        <taxon>Acari</taxon>
        <taxon>Parasitiformes</taxon>
        <taxon>Ixodida</taxon>
        <taxon>Ixodoidea</taxon>
        <taxon>Ixodidae</taxon>
        <taxon>Rhipicephalinae</taxon>
        <taxon>Rhipicephalus</taxon>
        <taxon>Rhipicephalus</taxon>
    </lineage>
</organism>
<evidence type="ECO:0000256" key="1">
    <source>
        <dbReference type="SAM" id="MobiDB-lite"/>
    </source>
</evidence>
<dbReference type="EMBL" id="GEDV01011293">
    <property type="protein sequence ID" value="JAP77264.1"/>
    <property type="molecule type" value="Transcribed_RNA"/>
</dbReference>
<reference evidence="3" key="1">
    <citation type="journal article" date="2016" name="Ticks Tick Borne Dis.">
        <title>De novo assembly and annotation of the salivary gland transcriptome of Rhipicephalus appendiculatus male and female ticks during blood feeding.</title>
        <authorList>
            <person name="de Castro M.H."/>
            <person name="de Klerk D."/>
            <person name="Pienaar R."/>
            <person name="Latif A.A."/>
            <person name="Rees D.J."/>
            <person name="Mans B.J."/>
        </authorList>
    </citation>
    <scope>NUCLEOTIDE SEQUENCE</scope>
    <source>
        <tissue evidence="3">Salivary glands</tissue>
    </source>
</reference>
<feature type="region of interest" description="Disordered" evidence="1">
    <location>
        <begin position="134"/>
        <end position="162"/>
    </location>
</feature>
<proteinExistence type="predicted"/>
<feature type="signal peptide" evidence="2">
    <location>
        <begin position="1"/>
        <end position="23"/>
    </location>
</feature>
<protein>
    <recommendedName>
        <fullName evidence="4">Secreted protein</fullName>
    </recommendedName>
</protein>
<name>A0A131YD66_RHIAP</name>
<accession>A0A131YD66</accession>
<dbReference type="AlphaFoldDB" id="A0A131YD66"/>
<feature type="chain" id="PRO_5007284747" description="Secreted protein" evidence="2">
    <location>
        <begin position="24"/>
        <end position="162"/>
    </location>
</feature>
<evidence type="ECO:0008006" key="4">
    <source>
        <dbReference type="Google" id="ProtNLM"/>
    </source>
</evidence>
<sequence length="162" mass="18306">MQVHHASIIFFLGLFCPTPKLDQGPTCVLAVTRKPATAPVDRFPEHLQKRPPLLRHPALAPIREEPHDPLYKRPGELQQRHRLLKRPSLPSIREEGESPRRWWSVSHLQLRMRLLAGSGYPPITGFAFHQPRHPHGQAHGRVNMPAGAPNIPHVRPNNPGQG</sequence>
<evidence type="ECO:0000313" key="3">
    <source>
        <dbReference type="EMBL" id="JAP77264.1"/>
    </source>
</evidence>